<accession>M7SWI1</accession>
<evidence type="ECO:0000313" key="7">
    <source>
        <dbReference type="EMBL" id="EMR70959.1"/>
    </source>
</evidence>
<dbReference type="EMBL" id="KB705738">
    <property type="protein sequence ID" value="EMR70959.1"/>
    <property type="molecule type" value="Genomic_DNA"/>
</dbReference>
<proteinExistence type="predicted"/>
<feature type="transmembrane region" description="Helical" evidence="5">
    <location>
        <begin position="109"/>
        <end position="128"/>
    </location>
</feature>
<feature type="transmembrane region" description="Helical" evidence="5">
    <location>
        <begin position="202"/>
        <end position="221"/>
    </location>
</feature>
<feature type="transmembrane region" description="Helical" evidence="5">
    <location>
        <begin position="255"/>
        <end position="278"/>
    </location>
</feature>
<feature type="transmembrane region" description="Helical" evidence="5">
    <location>
        <begin position="134"/>
        <end position="154"/>
    </location>
</feature>
<dbReference type="OMA" id="WRINDSR"/>
<name>M7SWI1_EUTLA</name>
<dbReference type="HOGENOM" id="CLU_000960_22_0_1"/>
<sequence>MTVMLVGRCIQGVGGGGIHSLSLVIQTDFVPLRWRPKWYTITLGAWALGLSLGPIVGGAIAEKTTWRWIFYLMFPICGFGLIAVPYLLTLRPKKSTAQEKLTRIDWIGGLIFTGSATSFLIAISWGGTQHEWNSAATIAPLIIGLLGMIATGLYEAYFASHPFLRKSLFHDISSIVTYIAAGIQGLMLYGTLYYPIHTGVALLPNLLTFAIAGSVTGRLVTRFNSFRWAIWGGWVVGSVGPAMYMVWRINDSRPVWVVGFLLGGIGHGAILTAQNFAAQAMCKPGDEGQAAAMYIFLRQFGMAFGVGIGATTFQNVMKTRLRENGLPTEIADHAEAYIPTLHSLPEGPERDTIYDAYKLGFQVVYATWLALSVLILFLTLVFVKHADMNRKLNSEHQLDSDRMVRHWGRKENQTDQVE</sequence>
<dbReference type="AlphaFoldDB" id="M7SWI1"/>
<feature type="transmembrane region" description="Helical" evidence="5">
    <location>
        <begin position="228"/>
        <end position="249"/>
    </location>
</feature>
<evidence type="ECO:0000256" key="4">
    <source>
        <dbReference type="ARBA" id="ARBA00023136"/>
    </source>
</evidence>
<dbReference type="Proteomes" id="UP000012174">
    <property type="component" value="Unassembled WGS sequence"/>
</dbReference>
<dbReference type="Pfam" id="PF07690">
    <property type="entry name" value="MFS_1"/>
    <property type="match status" value="1"/>
</dbReference>
<dbReference type="PRINTS" id="PR01036">
    <property type="entry name" value="TCRTETB"/>
</dbReference>
<dbReference type="PROSITE" id="PS50850">
    <property type="entry name" value="MFS"/>
    <property type="match status" value="1"/>
</dbReference>
<dbReference type="STRING" id="1287681.M7SWI1"/>
<feature type="transmembrane region" description="Helical" evidence="5">
    <location>
        <begin position="175"/>
        <end position="196"/>
    </location>
</feature>
<dbReference type="InterPro" id="IPR020846">
    <property type="entry name" value="MFS_dom"/>
</dbReference>
<feature type="transmembrane region" description="Helical" evidence="5">
    <location>
        <begin position="363"/>
        <end position="383"/>
    </location>
</feature>
<comment type="subcellular location">
    <subcellularLocation>
        <location evidence="1">Membrane</location>
        <topology evidence="1">Multi-pass membrane protein</topology>
    </subcellularLocation>
</comment>
<organism evidence="7 8">
    <name type="scientific">Eutypa lata (strain UCR-EL1)</name>
    <name type="common">Grapevine dieback disease fungus</name>
    <name type="synonym">Eutypa armeniacae</name>
    <dbReference type="NCBI Taxonomy" id="1287681"/>
    <lineage>
        <taxon>Eukaryota</taxon>
        <taxon>Fungi</taxon>
        <taxon>Dikarya</taxon>
        <taxon>Ascomycota</taxon>
        <taxon>Pezizomycotina</taxon>
        <taxon>Sordariomycetes</taxon>
        <taxon>Xylariomycetidae</taxon>
        <taxon>Xylariales</taxon>
        <taxon>Diatrypaceae</taxon>
        <taxon>Eutypa</taxon>
    </lineage>
</organism>
<keyword evidence="8" id="KW-1185">Reference proteome</keyword>
<dbReference type="eggNOG" id="KOG0254">
    <property type="taxonomic scope" value="Eukaryota"/>
</dbReference>
<dbReference type="OrthoDB" id="2351791at2759"/>
<dbReference type="PANTHER" id="PTHR23501:SF94">
    <property type="entry name" value="MAJOR FACILITATOR SUPERFAMILY (MFS) PROFILE DOMAIN-CONTAINING PROTEIN"/>
    <property type="match status" value="1"/>
</dbReference>
<feature type="transmembrane region" description="Helical" evidence="5">
    <location>
        <begin position="290"/>
        <end position="313"/>
    </location>
</feature>
<dbReference type="GO" id="GO:0022857">
    <property type="term" value="F:transmembrane transporter activity"/>
    <property type="evidence" value="ECO:0007669"/>
    <property type="project" value="InterPro"/>
</dbReference>
<gene>
    <name evidence="7" type="ORF">UCREL1_2006</name>
</gene>
<evidence type="ECO:0000256" key="5">
    <source>
        <dbReference type="SAM" id="Phobius"/>
    </source>
</evidence>
<feature type="transmembrane region" description="Helical" evidence="5">
    <location>
        <begin position="68"/>
        <end position="88"/>
    </location>
</feature>
<feature type="domain" description="Major facilitator superfamily (MFS) profile" evidence="6">
    <location>
        <begin position="1"/>
        <end position="387"/>
    </location>
</feature>
<dbReference type="GO" id="GO:0005886">
    <property type="term" value="C:plasma membrane"/>
    <property type="evidence" value="ECO:0007669"/>
    <property type="project" value="TreeGrafter"/>
</dbReference>
<evidence type="ECO:0000256" key="2">
    <source>
        <dbReference type="ARBA" id="ARBA00022692"/>
    </source>
</evidence>
<keyword evidence="2 5" id="KW-0812">Transmembrane</keyword>
<dbReference type="KEGG" id="ela:UCREL1_2006"/>
<reference evidence="8" key="1">
    <citation type="journal article" date="2013" name="Genome Announc.">
        <title>Draft genome sequence of the grapevine dieback fungus Eutypa lata UCR-EL1.</title>
        <authorList>
            <person name="Blanco-Ulate B."/>
            <person name="Rolshausen P.E."/>
            <person name="Cantu D."/>
        </authorList>
    </citation>
    <scope>NUCLEOTIDE SEQUENCE [LARGE SCALE GENOMIC DNA]</scope>
    <source>
        <strain evidence="8">UCR-EL1</strain>
    </source>
</reference>
<evidence type="ECO:0000256" key="3">
    <source>
        <dbReference type="ARBA" id="ARBA00022989"/>
    </source>
</evidence>
<keyword evidence="3 5" id="KW-1133">Transmembrane helix</keyword>
<dbReference type="SUPFAM" id="SSF103473">
    <property type="entry name" value="MFS general substrate transporter"/>
    <property type="match status" value="1"/>
</dbReference>
<evidence type="ECO:0000313" key="8">
    <source>
        <dbReference type="Proteomes" id="UP000012174"/>
    </source>
</evidence>
<protein>
    <submittedName>
        <fullName evidence="7">Putative major facilitator superfamily transporter protein</fullName>
    </submittedName>
</protein>
<dbReference type="InterPro" id="IPR011701">
    <property type="entry name" value="MFS"/>
</dbReference>
<evidence type="ECO:0000259" key="6">
    <source>
        <dbReference type="PROSITE" id="PS50850"/>
    </source>
</evidence>
<dbReference type="InterPro" id="IPR036259">
    <property type="entry name" value="MFS_trans_sf"/>
</dbReference>
<dbReference type="Gene3D" id="1.20.1250.20">
    <property type="entry name" value="MFS general substrate transporter like domains"/>
    <property type="match status" value="2"/>
</dbReference>
<keyword evidence="4 5" id="KW-0472">Membrane</keyword>
<feature type="transmembrane region" description="Helical" evidence="5">
    <location>
        <begin position="38"/>
        <end position="56"/>
    </location>
</feature>
<evidence type="ECO:0000256" key="1">
    <source>
        <dbReference type="ARBA" id="ARBA00004141"/>
    </source>
</evidence>
<dbReference type="PANTHER" id="PTHR23501">
    <property type="entry name" value="MAJOR FACILITATOR SUPERFAMILY"/>
    <property type="match status" value="1"/>
</dbReference>